<feature type="domain" description="Peptidoglycan binding" evidence="2">
    <location>
        <begin position="103"/>
        <end position="183"/>
    </location>
</feature>
<proteinExistence type="predicted"/>
<gene>
    <name evidence="3" type="ORF">SAMN02949497_1911</name>
</gene>
<feature type="domain" description="TtsA-like Glycoside hydrolase family 108" evidence="1">
    <location>
        <begin position="13"/>
        <end position="95"/>
    </location>
</feature>
<evidence type="ECO:0000313" key="3">
    <source>
        <dbReference type="EMBL" id="SMF94590.1"/>
    </source>
</evidence>
<dbReference type="Pfam" id="PF09374">
    <property type="entry name" value="PG_binding_3"/>
    <property type="match status" value="1"/>
</dbReference>
<dbReference type="Proteomes" id="UP000192923">
    <property type="component" value="Unassembled WGS sequence"/>
</dbReference>
<evidence type="ECO:0000313" key="4">
    <source>
        <dbReference type="Proteomes" id="UP000192923"/>
    </source>
</evidence>
<dbReference type="OrthoDB" id="9815229at2"/>
<dbReference type="STRING" id="1760988.SAMN02949497_1911"/>
<organism evidence="3 4">
    <name type="scientific">Methylomagnum ishizawai</name>
    <dbReference type="NCBI Taxonomy" id="1760988"/>
    <lineage>
        <taxon>Bacteria</taxon>
        <taxon>Pseudomonadati</taxon>
        <taxon>Pseudomonadota</taxon>
        <taxon>Gammaproteobacteria</taxon>
        <taxon>Methylococcales</taxon>
        <taxon>Methylococcaceae</taxon>
        <taxon>Methylomagnum</taxon>
    </lineage>
</organism>
<dbReference type="InterPro" id="IPR008565">
    <property type="entry name" value="TtsA-like_GH18_dom"/>
</dbReference>
<dbReference type="Pfam" id="PF05838">
    <property type="entry name" value="Glyco_hydro_108"/>
    <property type="match status" value="1"/>
</dbReference>
<name>A0A1Y6CWH5_9GAMM</name>
<protein>
    <submittedName>
        <fullName evidence="3">Predicted Peptidoglycan domain-containing protein</fullName>
    </submittedName>
</protein>
<dbReference type="CDD" id="cd13926">
    <property type="entry name" value="N-acetylmuramidase_GH108"/>
    <property type="match status" value="1"/>
</dbReference>
<dbReference type="InterPro" id="IPR018537">
    <property type="entry name" value="Peptidoglycan-bd_3"/>
</dbReference>
<evidence type="ECO:0000259" key="2">
    <source>
        <dbReference type="Pfam" id="PF09374"/>
    </source>
</evidence>
<evidence type="ECO:0000259" key="1">
    <source>
        <dbReference type="Pfam" id="PF05838"/>
    </source>
</evidence>
<dbReference type="SUPFAM" id="SSF53955">
    <property type="entry name" value="Lysozyme-like"/>
    <property type="match status" value="1"/>
</dbReference>
<accession>A0A1Y6CWH5</accession>
<reference evidence="3 4" key="1">
    <citation type="submission" date="2016-12" db="EMBL/GenBank/DDBJ databases">
        <authorList>
            <person name="Song W.-J."/>
            <person name="Kurnit D.M."/>
        </authorList>
    </citation>
    <scope>NUCLEOTIDE SEQUENCE [LARGE SCALE GENOMIC DNA]</scope>
    <source>
        <strain evidence="3 4">175</strain>
    </source>
</reference>
<dbReference type="InterPro" id="IPR023346">
    <property type="entry name" value="Lysozyme-like_dom_sf"/>
</dbReference>
<keyword evidence="4" id="KW-1185">Reference proteome</keyword>
<dbReference type="Gene3D" id="1.20.141.10">
    <property type="entry name" value="Chitosanase, subunit A, domain 1"/>
    <property type="match status" value="1"/>
</dbReference>
<dbReference type="AlphaFoldDB" id="A0A1Y6CWH5"/>
<sequence>MTGMSNAFLRAFREVVGIEGRYSNHPADSGGETLYGITLATARAAGYSGPMKLMPLSEARRIYKREFWDKLNLDAIADTSPEVALEVFEQGVNMGIARAGRNLQSALNVLNRAGIDYPDVSVDGKVGPVTARALFGLSQRRKTDGLKALCRALNVQQGAFYLELAGRREKDESFVLGWLLNRVAL</sequence>
<dbReference type="EMBL" id="FXAM01000001">
    <property type="protein sequence ID" value="SMF94590.1"/>
    <property type="molecule type" value="Genomic_DNA"/>
</dbReference>